<dbReference type="Pfam" id="PF00069">
    <property type="entry name" value="Pkinase"/>
    <property type="match status" value="1"/>
</dbReference>
<dbReference type="PROSITE" id="PS00107">
    <property type="entry name" value="PROTEIN_KINASE_ATP"/>
    <property type="match status" value="1"/>
</dbReference>
<accession>A0AA85KBN7</accession>
<feature type="region of interest" description="Disordered" evidence="11">
    <location>
        <begin position="626"/>
        <end position="663"/>
    </location>
</feature>
<dbReference type="SMART" id="SM00220">
    <property type="entry name" value="S_TKc"/>
    <property type="match status" value="1"/>
</dbReference>
<feature type="compositionally biased region" description="Polar residues" evidence="11">
    <location>
        <begin position="491"/>
        <end position="504"/>
    </location>
</feature>
<keyword evidence="5" id="KW-0597">Phosphoprotein</keyword>
<dbReference type="FunFam" id="1.10.510.10:FF:000031">
    <property type="entry name" value="Mitogen-activated protein kinase kinase kinase kinase"/>
    <property type="match status" value="1"/>
</dbReference>
<dbReference type="Proteomes" id="UP000050795">
    <property type="component" value="Unassembled WGS sequence"/>
</dbReference>
<protein>
    <recommendedName>
        <fullName evidence="3">non-specific serine/threonine protein kinase</fullName>
        <ecNumber evidence="3">2.7.11.1</ecNumber>
    </recommendedName>
</protein>
<dbReference type="WBParaSite" id="TREG1_77410.1">
    <property type="protein sequence ID" value="TREG1_77410.1"/>
    <property type="gene ID" value="TREG1_77410"/>
</dbReference>
<feature type="compositionally biased region" description="Low complexity" evidence="11">
    <location>
        <begin position="638"/>
        <end position="654"/>
    </location>
</feature>
<dbReference type="GO" id="GO:0008349">
    <property type="term" value="F:MAP kinase kinase kinase kinase activity"/>
    <property type="evidence" value="ECO:0007669"/>
    <property type="project" value="TreeGrafter"/>
</dbReference>
<keyword evidence="9 10" id="KW-0067">ATP-binding</keyword>
<evidence type="ECO:0000259" key="12">
    <source>
        <dbReference type="PROSITE" id="PS50011"/>
    </source>
</evidence>
<reference evidence="14" key="2">
    <citation type="submission" date="2023-11" db="UniProtKB">
        <authorList>
            <consortium name="WormBaseParasite"/>
        </authorList>
    </citation>
    <scope>IDENTIFICATION</scope>
</reference>
<dbReference type="InterPro" id="IPR050629">
    <property type="entry name" value="STE20/SPS1-PAK"/>
</dbReference>
<dbReference type="InterPro" id="IPR011009">
    <property type="entry name" value="Kinase-like_dom_sf"/>
</dbReference>
<feature type="domain" description="Protein kinase" evidence="12">
    <location>
        <begin position="28"/>
        <end position="286"/>
    </location>
</feature>
<dbReference type="GO" id="GO:0005737">
    <property type="term" value="C:cytoplasm"/>
    <property type="evidence" value="ECO:0007669"/>
    <property type="project" value="TreeGrafter"/>
</dbReference>
<feature type="region of interest" description="Disordered" evidence="11">
    <location>
        <begin position="305"/>
        <end position="343"/>
    </location>
</feature>
<feature type="compositionally biased region" description="Low complexity" evidence="11">
    <location>
        <begin position="445"/>
        <end position="463"/>
    </location>
</feature>
<proteinExistence type="inferred from homology"/>
<evidence type="ECO:0000256" key="10">
    <source>
        <dbReference type="PROSITE-ProRule" id="PRU10141"/>
    </source>
</evidence>
<name>A0AA85KBN7_TRIRE</name>
<keyword evidence="13" id="KW-1185">Reference proteome</keyword>
<feature type="region of interest" description="Disordered" evidence="11">
    <location>
        <begin position="435"/>
        <end position="463"/>
    </location>
</feature>
<dbReference type="PROSITE" id="PS50011">
    <property type="entry name" value="PROTEIN_KINASE_DOM"/>
    <property type="match status" value="1"/>
</dbReference>
<dbReference type="GO" id="GO:0005524">
    <property type="term" value="F:ATP binding"/>
    <property type="evidence" value="ECO:0007669"/>
    <property type="project" value="UniProtKB-UniRule"/>
</dbReference>
<evidence type="ECO:0000256" key="1">
    <source>
        <dbReference type="ARBA" id="ARBA00001946"/>
    </source>
</evidence>
<evidence type="ECO:0000256" key="7">
    <source>
        <dbReference type="ARBA" id="ARBA00022741"/>
    </source>
</evidence>
<comment type="cofactor">
    <cofactor evidence="1">
        <name>Mg(2+)</name>
        <dbReference type="ChEBI" id="CHEBI:18420"/>
    </cofactor>
</comment>
<keyword evidence="8" id="KW-0418">Kinase</keyword>
<feature type="compositionally biased region" description="Low complexity" evidence="11">
    <location>
        <begin position="519"/>
        <end position="529"/>
    </location>
</feature>
<dbReference type="PANTHER" id="PTHR48012">
    <property type="entry name" value="STERILE20-LIKE KINASE, ISOFORM B-RELATED"/>
    <property type="match status" value="1"/>
</dbReference>
<feature type="compositionally biased region" description="Low complexity" evidence="11">
    <location>
        <begin position="305"/>
        <end position="317"/>
    </location>
</feature>
<keyword evidence="4" id="KW-0723">Serine/threonine-protein kinase</keyword>
<keyword evidence="6" id="KW-0808">Transferase</keyword>
<dbReference type="Gene3D" id="1.10.510.10">
    <property type="entry name" value="Transferase(Phosphotransferase) domain 1"/>
    <property type="match status" value="1"/>
</dbReference>
<comment type="similarity">
    <text evidence="2">Belongs to the protein kinase superfamily. STE Ser/Thr protein kinase family. STE20 subfamily.</text>
</comment>
<dbReference type="CDD" id="cd06613">
    <property type="entry name" value="STKc_MAP4K3_like"/>
    <property type="match status" value="1"/>
</dbReference>
<organism evidence="13 14">
    <name type="scientific">Trichobilharzia regenti</name>
    <name type="common">Nasal bird schistosome</name>
    <dbReference type="NCBI Taxonomy" id="157069"/>
    <lineage>
        <taxon>Eukaryota</taxon>
        <taxon>Metazoa</taxon>
        <taxon>Spiralia</taxon>
        <taxon>Lophotrochozoa</taxon>
        <taxon>Platyhelminthes</taxon>
        <taxon>Trematoda</taxon>
        <taxon>Digenea</taxon>
        <taxon>Strigeidida</taxon>
        <taxon>Schistosomatoidea</taxon>
        <taxon>Schistosomatidae</taxon>
        <taxon>Trichobilharzia</taxon>
    </lineage>
</organism>
<evidence type="ECO:0000256" key="5">
    <source>
        <dbReference type="ARBA" id="ARBA00022553"/>
    </source>
</evidence>
<evidence type="ECO:0000256" key="6">
    <source>
        <dbReference type="ARBA" id="ARBA00022679"/>
    </source>
</evidence>
<dbReference type="SUPFAM" id="SSF56112">
    <property type="entry name" value="Protein kinase-like (PK-like)"/>
    <property type="match status" value="1"/>
</dbReference>
<evidence type="ECO:0000256" key="8">
    <source>
        <dbReference type="ARBA" id="ARBA00022777"/>
    </source>
</evidence>
<evidence type="ECO:0000313" key="14">
    <source>
        <dbReference type="WBParaSite" id="TREG1_77410.1"/>
    </source>
</evidence>
<evidence type="ECO:0000256" key="11">
    <source>
        <dbReference type="SAM" id="MobiDB-lite"/>
    </source>
</evidence>
<feature type="binding site" evidence="10">
    <location>
        <position position="57"/>
    </location>
    <ligand>
        <name>ATP</name>
        <dbReference type="ChEBI" id="CHEBI:30616"/>
    </ligand>
</feature>
<keyword evidence="7 10" id="KW-0547">Nucleotide-binding</keyword>
<dbReference type="FunFam" id="3.30.200.20:FF:000040">
    <property type="entry name" value="Dual specificity mitogen-activated protein kinase kinase"/>
    <property type="match status" value="1"/>
</dbReference>
<sequence>MAVRSELSEQKLGYIREFVNNRDPKEEYKLIQSIGTGTYGEVYKAIRLRTKEFAAVKIIKVDAKDDVRAILQEIQTLRECRHCNIVQFFGSYFRNNKLWICMEFCGGFSMQDIYTHIQRPIEENCIAFVSRETLRGIEYMHKAGKIHRDIKGANILLTNDGDVKIADFGVAAQITQTIQRRNSFIGTPYWMAPEVAAVERKGGYDEKCDVWALGITAIEYAELQPPLFDLHPMRALRILGMRSYKPPVLRNKSLWSQKFHSFLKAALTKSEKKRPTAQALLRHEFVTQPHLTRLLTLKLLEANRNPESTSSNNNSSSGRLALATGYDPSNNPPPPIQQPKQQEYSALLSGRPDYPMVTVNKLPAQTPTEEHKESLSDRISEFGFRIHGSSEGEEDLEDEEDDLEDSGIRDEIVIPNNVYDIAMNIYGLPSKNGATAGGGGGGECTTSPTSNHHNTMTTTTSRTTPTAVAAATVENHQNKHLVNGECGERGGQNQTPQDSVNSNQDTKKENISQSPLTVNTTTTTNTNNNSSKLISQKELDLNEIINCTEQEFYPEKSGEELMSLLRQLKFAQKFAWLSGASVLPTTLAALTGSQPTKLNGNGNHDSENYAANNGVSVGAVGGTVMRRTQPDADDDKQNTATLNNNNTTNKNTVTASPDLSKNGDVDVAIPVEVVHHHSTTDDDVVNGKSIKSIDSTRNKQVNNEITLHNGSNTNDNNLIINGQNGLQSLHVNGSKDVDEIVDKSIKNGRPVVVSCPTEEEENGEESTTLNGHVESPILFSETKRKEIDKLNLSVAHISSLPSTITPHHR</sequence>
<evidence type="ECO:0000256" key="2">
    <source>
        <dbReference type="ARBA" id="ARBA00008874"/>
    </source>
</evidence>
<dbReference type="EC" id="2.7.11.1" evidence="3"/>
<dbReference type="PANTHER" id="PTHR48012:SF18">
    <property type="entry name" value="HAPPYHOUR, ISOFORM A"/>
    <property type="match status" value="1"/>
</dbReference>
<evidence type="ECO:0000256" key="9">
    <source>
        <dbReference type="ARBA" id="ARBA00022840"/>
    </source>
</evidence>
<dbReference type="InterPro" id="IPR017441">
    <property type="entry name" value="Protein_kinase_ATP_BS"/>
</dbReference>
<dbReference type="AlphaFoldDB" id="A0AA85KBN7"/>
<dbReference type="InterPro" id="IPR000719">
    <property type="entry name" value="Prot_kinase_dom"/>
</dbReference>
<evidence type="ECO:0000313" key="13">
    <source>
        <dbReference type="Proteomes" id="UP000050795"/>
    </source>
</evidence>
<evidence type="ECO:0000256" key="3">
    <source>
        <dbReference type="ARBA" id="ARBA00012513"/>
    </source>
</evidence>
<feature type="region of interest" description="Disordered" evidence="11">
    <location>
        <begin position="476"/>
        <end position="530"/>
    </location>
</feature>
<evidence type="ECO:0000256" key="4">
    <source>
        <dbReference type="ARBA" id="ARBA00022527"/>
    </source>
</evidence>
<reference evidence="13" key="1">
    <citation type="submission" date="2022-06" db="EMBL/GenBank/DDBJ databases">
        <authorList>
            <person name="Berger JAMES D."/>
            <person name="Berger JAMES D."/>
        </authorList>
    </citation>
    <scope>NUCLEOTIDE SEQUENCE [LARGE SCALE GENOMIC DNA]</scope>
</reference>